<dbReference type="Proteomes" id="UP000038045">
    <property type="component" value="Unplaced"/>
</dbReference>
<name>A0A0N5A7F2_PARTI</name>
<protein>
    <submittedName>
        <fullName evidence="2">F-box domain-containing protein</fullName>
    </submittedName>
</protein>
<organism evidence="1 2">
    <name type="scientific">Parastrongyloides trichosuri</name>
    <name type="common">Possum-specific nematode worm</name>
    <dbReference type="NCBI Taxonomy" id="131310"/>
    <lineage>
        <taxon>Eukaryota</taxon>
        <taxon>Metazoa</taxon>
        <taxon>Ecdysozoa</taxon>
        <taxon>Nematoda</taxon>
        <taxon>Chromadorea</taxon>
        <taxon>Rhabditida</taxon>
        <taxon>Tylenchina</taxon>
        <taxon>Panagrolaimomorpha</taxon>
        <taxon>Strongyloidoidea</taxon>
        <taxon>Strongyloididae</taxon>
        <taxon>Parastrongyloides</taxon>
    </lineage>
</organism>
<reference evidence="2" key="1">
    <citation type="submission" date="2017-02" db="UniProtKB">
        <authorList>
            <consortium name="WormBaseParasite"/>
        </authorList>
    </citation>
    <scope>IDENTIFICATION</scope>
</reference>
<proteinExistence type="predicted"/>
<dbReference type="AlphaFoldDB" id="A0A0N5A7F2"/>
<accession>A0A0N5A7F2</accession>
<dbReference type="WBParaSite" id="PTRK_0001793250.1">
    <property type="protein sequence ID" value="PTRK_0001793250.1"/>
    <property type="gene ID" value="PTRK_0001793250"/>
</dbReference>
<evidence type="ECO:0000313" key="1">
    <source>
        <dbReference type="Proteomes" id="UP000038045"/>
    </source>
</evidence>
<evidence type="ECO:0000313" key="2">
    <source>
        <dbReference type="WBParaSite" id="PTRK_0001793250.1"/>
    </source>
</evidence>
<keyword evidence="1" id="KW-1185">Reference proteome</keyword>
<sequence>MNYLIVLTKRIEKLFLDFDHFYLRDNEDEFSKRLTLIKNKAIKQILQWLNENLKVLYLKNIPNLDLEMCNYLTKNCSNLKDIYLDPYKSINVHFIEKLNFVYLGRLYNLNIPECVEMLYVNTKKSDDSEVIEKMNDNDNYTYFKNKLKRNFKIVIRNYVDKYENYTILYDNKLEWEDYHRKIDRIPF</sequence>
<dbReference type="STRING" id="131310.A0A0N5A7F2"/>